<name>A0ABD3YAM3_9GAMM</name>
<sequence>MIQELKLAKLWSGVATKQVSGKVIEQDIDVTGFSEGSAFIKVKFTVSDGDITLFDKVISAEHTFDSSFLGAIAIPNGQRSYVELVQKLLTNLYADEEFIASIK</sequence>
<comment type="caution">
    <text evidence="1">The sequence shown here is derived from an EMBL/GenBank/DDBJ whole genome shotgun (WGS) entry which is preliminary data.</text>
</comment>
<evidence type="ECO:0000313" key="1">
    <source>
        <dbReference type="EMBL" id="KDC51715.1"/>
    </source>
</evidence>
<protein>
    <submittedName>
        <fullName evidence="1">Uncharacterized protein</fullName>
    </submittedName>
</protein>
<accession>A0ABD3YAM3</accession>
<dbReference type="EMBL" id="JJNZ01000022">
    <property type="protein sequence ID" value="KDC51715.1"/>
    <property type="molecule type" value="Genomic_DNA"/>
</dbReference>
<proteinExistence type="predicted"/>
<gene>
    <name evidence="1" type="ORF">DC53_07860</name>
</gene>
<dbReference type="RefSeq" id="WP_007378267.1">
    <property type="nucleotide sequence ID" value="NZ_JJNZ01000022.1"/>
</dbReference>
<organism evidence="1 2">
    <name type="scientific">Pseudoalteromonas fuliginea</name>
    <dbReference type="NCBI Taxonomy" id="1872678"/>
    <lineage>
        <taxon>Bacteria</taxon>
        <taxon>Pseudomonadati</taxon>
        <taxon>Pseudomonadota</taxon>
        <taxon>Gammaproteobacteria</taxon>
        <taxon>Alteromonadales</taxon>
        <taxon>Pseudoalteromonadaceae</taxon>
        <taxon>Pseudoalteromonas</taxon>
    </lineage>
</organism>
<reference evidence="1 2" key="1">
    <citation type="submission" date="2014-04" db="EMBL/GenBank/DDBJ databases">
        <title>Pseudoalteromonas galatheae sp. nov., isolated from a deep-sea polychaete near Canal Concepcion, Chile.</title>
        <authorList>
            <person name="Machado H.R."/>
            <person name="Gram L."/>
            <person name="Vynne N.G."/>
        </authorList>
    </citation>
    <scope>NUCLEOTIDE SEQUENCE [LARGE SCALE GENOMIC DNA]</scope>
    <source>
        <strain evidence="1 2">KMM216</strain>
    </source>
</reference>
<dbReference type="AlphaFoldDB" id="A0ABD3YAM3"/>
<evidence type="ECO:0000313" key="2">
    <source>
        <dbReference type="Proteomes" id="UP000027154"/>
    </source>
</evidence>
<dbReference type="Proteomes" id="UP000027154">
    <property type="component" value="Unassembled WGS sequence"/>
</dbReference>